<dbReference type="EMBL" id="MT142842">
    <property type="protein sequence ID" value="QJA89374.1"/>
    <property type="molecule type" value="Genomic_DNA"/>
</dbReference>
<name>A0A6M3L7F1_9ZZZZ</name>
<sequence length="67" mass="7529">MGDGDRMVVRLQCVDYRRPCVDCDGERPKTGPADDNRIVQVQTFSRTFHAPDMSKLADTGCHTDEQS</sequence>
<reference evidence="1" key="1">
    <citation type="submission" date="2020-03" db="EMBL/GenBank/DDBJ databases">
        <title>The deep terrestrial virosphere.</title>
        <authorList>
            <person name="Holmfeldt K."/>
            <person name="Nilsson E."/>
            <person name="Simone D."/>
            <person name="Lopez-Fernandez M."/>
            <person name="Wu X."/>
            <person name="de Brujin I."/>
            <person name="Lundin D."/>
            <person name="Andersson A."/>
            <person name="Bertilsson S."/>
            <person name="Dopson M."/>
        </authorList>
    </citation>
    <scope>NUCLEOTIDE SEQUENCE</scope>
    <source>
        <strain evidence="1">MM415B02561</strain>
    </source>
</reference>
<dbReference type="AlphaFoldDB" id="A0A6M3L7F1"/>
<accession>A0A6M3L7F1</accession>
<organism evidence="1">
    <name type="scientific">viral metagenome</name>
    <dbReference type="NCBI Taxonomy" id="1070528"/>
    <lineage>
        <taxon>unclassified sequences</taxon>
        <taxon>metagenomes</taxon>
        <taxon>organismal metagenomes</taxon>
    </lineage>
</organism>
<gene>
    <name evidence="1" type="ORF">MM415B02561_0003</name>
</gene>
<protein>
    <submittedName>
        <fullName evidence="1">Uncharacterized protein</fullName>
    </submittedName>
</protein>
<proteinExistence type="predicted"/>
<evidence type="ECO:0000313" key="1">
    <source>
        <dbReference type="EMBL" id="QJA89374.1"/>
    </source>
</evidence>